<evidence type="ECO:0000256" key="3">
    <source>
        <dbReference type="ARBA" id="ARBA00022679"/>
    </source>
</evidence>
<evidence type="ECO:0000256" key="7">
    <source>
        <dbReference type="PROSITE-ProRule" id="PRU01016"/>
    </source>
</evidence>
<reference evidence="10" key="1">
    <citation type="submission" date="2018-04" db="EMBL/GenBank/DDBJ databases">
        <authorList>
            <person name="Bell R."/>
        </authorList>
    </citation>
    <scope>NUCLEOTIDE SEQUENCE</scope>
    <source>
        <strain evidence="10">CFSAN058605</strain>
    </source>
</reference>
<dbReference type="EC" id="2.1.1.37" evidence="1"/>
<evidence type="ECO:0000256" key="1">
    <source>
        <dbReference type="ARBA" id="ARBA00011975"/>
    </source>
</evidence>
<dbReference type="AlphaFoldDB" id="A0A3V2CZV5"/>
<keyword evidence="2 7" id="KW-0489">Methyltransferase</keyword>
<accession>A0A3V2CZV5</accession>
<dbReference type="Gene3D" id="3.90.120.10">
    <property type="entry name" value="DNA Methylase, subunit A, domain 2"/>
    <property type="match status" value="1"/>
</dbReference>
<dbReference type="InterPro" id="IPR050390">
    <property type="entry name" value="C5-Methyltransferase"/>
</dbReference>
<evidence type="ECO:0000313" key="10">
    <source>
        <dbReference type="EMBL" id="QXR47932.1"/>
    </source>
</evidence>
<protein>
    <recommendedName>
        <fullName evidence="1">DNA (cytosine-5-)-methyltransferase</fullName>
        <ecNumber evidence="1">2.1.1.37</ecNumber>
    </recommendedName>
</protein>
<dbReference type="EMBL" id="AAJCYU010000013">
    <property type="protein sequence ID" value="ECK7313416.1"/>
    <property type="molecule type" value="Genomic_DNA"/>
</dbReference>
<feature type="active site" evidence="7">
    <location>
        <position position="86"/>
    </location>
</feature>
<dbReference type="InterPro" id="IPR001525">
    <property type="entry name" value="C5_MeTfrase"/>
</dbReference>
<dbReference type="Gene3D" id="3.40.50.150">
    <property type="entry name" value="Vaccinia Virus protein VP39"/>
    <property type="match status" value="1"/>
</dbReference>
<evidence type="ECO:0000256" key="8">
    <source>
        <dbReference type="RuleBase" id="RU000416"/>
    </source>
</evidence>
<dbReference type="GO" id="GO:0003677">
    <property type="term" value="F:DNA binding"/>
    <property type="evidence" value="ECO:0007669"/>
    <property type="project" value="TreeGrafter"/>
</dbReference>
<sequence length="346" mass="38524">MTKKIHVYDFFSGCGGTSAGLKSVGMDIVFGLDIDFDSSNTFKKNNPLAHFIQGDIKHTNVESIEHLVTQSQKNNAYTLFCGCAPCQPFSKQNKARNENDPRKDLLSEFTRFVSYYAPDFVLIENVPGIQNVDINNGNFQNFLECLKRLDYKFDYGVIPALWFGVPQTRERFVLLASKHTAISLPTKTHDGIKIPFATVRDWIGSLPPIAAGESHKLVVDHTAAKLSAINIKRIQATPEGKGRESWPEDLILDCHRKYSGHTDVYGRLSWDKPASGLTTRCISYSNGRFGHPEQDRALSLREAALLQTFPFDYIFTGSMVSKAKQIGNAVPPKMAEALGRAIISSC</sequence>
<dbReference type="RefSeq" id="WP_065618880.1">
    <property type="nucleotide sequence ID" value="NZ_CP077693.1"/>
</dbReference>
<dbReference type="GO" id="GO:0032259">
    <property type="term" value="P:methylation"/>
    <property type="evidence" value="ECO:0007669"/>
    <property type="project" value="UniProtKB-KW"/>
</dbReference>
<reference evidence="9" key="2">
    <citation type="submission" date="2019-08" db="EMBL/GenBank/DDBJ databases">
        <authorList>
            <person name="Ashton P.M."/>
            <person name="Dallman T."/>
            <person name="Nair S."/>
            <person name="De Pinna E."/>
            <person name="Peters T."/>
            <person name="Grant K."/>
        </authorList>
    </citation>
    <scope>NUCLEOTIDE SEQUENCE</scope>
    <source>
        <strain evidence="9">780192</strain>
    </source>
</reference>
<dbReference type="InterPro" id="IPR029063">
    <property type="entry name" value="SAM-dependent_MTases_sf"/>
</dbReference>
<dbReference type="PANTHER" id="PTHR10629">
    <property type="entry name" value="CYTOSINE-SPECIFIC METHYLTRANSFERASE"/>
    <property type="match status" value="1"/>
</dbReference>
<dbReference type="PROSITE" id="PS00095">
    <property type="entry name" value="C5_MTASE_2"/>
    <property type="match status" value="1"/>
</dbReference>
<dbReference type="PROSITE" id="PS51679">
    <property type="entry name" value="SAM_MT_C5"/>
    <property type="match status" value="1"/>
</dbReference>
<dbReference type="EMBL" id="CP077693">
    <property type="protein sequence ID" value="QXR47932.1"/>
    <property type="molecule type" value="Genomic_DNA"/>
</dbReference>
<evidence type="ECO:0000256" key="6">
    <source>
        <dbReference type="ARBA" id="ARBA00047422"/>
    </source>
</evidence>
<comment type="catalytic activity">
    <reaction evidence="6">
        <text>a 2'-deoxycytidine in DNA + S-adenosyl-L-methionine = a 5-methyl-2'-deoxycytidine in DNA + S-adenosyl-L-homocysteine + H(+)</text>
        <dbReference type="Rhea" id="RHEA:13681"/>
        <dbReference type="Rhea" id="RHEA-COMP:11369"/>
        <dbReference type="Rhea" id="RHEA-COMP:11370"/>
        <dbReference type="ChEBI" id="CHEBI:15378"/>
        <dbReference type="ChEBI" id="CHEBI:57856"/>
        <dbReference type="ChEBI" id="CHEBI:59789"/>
        <dbReference type="ChEBI" id="CHEBI:85452"/>
        <dbReference type="ChEBI" id="CHEBI:85454"/>
        <dbReference type="EC" id="2.1.1.37"/>
    </reaction>
</comment>
<evidence type="ECO:0000256" key="4">
    <source>
        <dbReference type="ARBA" id="ARBA00022691"/>
    </source>
</evidence>
<evidence type="ECO:0000256" key="5">
    <source>
        <dbReference type="ARBA" id="ARBA00022747"/>
    </source>
</evidence>
<dbReference type="NCBIfam" id="TIGR00675">
    <property type="entry name" value="dcm"/>
    <property type="match status" value="1"/>
</dbReference>
<name>A0A3V2CZV5_SALET</name>
<keyword evidence="3 7" id="KW-0808">Transferase</keyword>
<dbReference type="SUPFAM" id="SSF53335">
    <property type="entry name" value="S-adenosyl-L-methionine-dependent methyltransferases"/>
    <property type="match status" value="1"/>
</dbReference>
<dbReference type="GO" id="GO:0009307">
    <property type="term" value="P:DNA restriction-modification system"/>
    <property type="evidence" value="ECO:0007669"/>
    <property type="project" value="UniProtKB-KW"/>
</dbReference>
<comment type="similarity">
    <text evidence="7 8">Belongs to the class I-like SAM-binding methyltransferase superfamily. C5-methyltransferase family.</text>
</comment>
<reference evidence="10" key="3">
    <citation type="submission" date="2021-05" db="EMBL/GenBank/DDBJ databases">
        <title>Whole genome sequencing of cultured pathogen.</title>
        <authorList>
            <person name="Hoffmann M."/>
            <person name="Balkey M."/>
            <person name="Luo Y."/>
        </authorList>
    </citation>
    <scope>NUCLEOTIDE SEQUENCE</scope>
    <source>
        <strain evidence="10">CFSAN058605</strain>
    </source>
</reference>
<keyword evidence="5" id="KW-0680">Restriction system</keyword>
<dbReference type="GO" id="GO:0044027">
    <property type="term" value="P:negative regulation of gene expression via chromosomal CpG island methylation"/>
    <property type="evidence" value="ECO:0007669"/>
    <property type="project" value="TreeGrafter"/>
</dbReference>
<dbReference type="Pfam" id="PF00145">
    <property type="entry name" value="DNA_methylase"/>
    <property type="match status" value="1"/>
</dbReference>
<dbReference type="GO" id="GO:0003886">
    <property type="term" value="F:DNA (cytosine-5-)-methyltransferase activity"/>
    <property type="evidence" value="ECO:0007669"/>
    <property type="project" value="UniProtKB-EC"/>
</dbReference>
<dbReference type="REBASE" id="512789">
    <property type="entry name" value="M.Sen58605ORF14660P"/>
</dbReference>
<dbReference type="PANTHER" id="PTHR10629:SF52">
    <property type="entry name" value="DNA (CYTOSINE-5)-METHYLTRANSFERASE 1"/>
    <property type="match status" value="1"/>
</dbReference>
<evidence type="ECO:0000256" key="2">
    <source>
        <dbReference type="ARBA" id="ARBA00022603"/>
    </source>
</evidence>
<dbReference type="InterPro" id="IPR031303">
    <property type="entry name" value="C5_meth_CS"/>
</dbReference>
<organism evidence="9">
    <name type="scientific">Salmonella enterica I</name>
    <dbReference type="NCBI Taxonomy" id="59201"/>
    <lineage>
        <taxon>Bacteria</taxon>
        <taxon>Pseudomonadati</taxon>
        <taxon>Pseudomonadota</taxon>
        <taxon>Gammaproteobacteria</taxon>
        <taxon>Enterobacterales</taxon>
        <taxon>Enterobacteriaceae</taxon>
        <taxon>Salmonella</taxon>
    </lineage>
</organism>
<gene>
    <name evidence="10" type="ORF">DAY14_014660</name>
    <name evidence="9" type="ORF">FRN22_11695</name>
</gene>
<proteinExistence type="inferred from homology"/>
<evidence type="ECO:0000313" key="9">
    <source>
        <dbReference type="EMBL" id="ECK7313416.1"/>
    </source>
</evidence>
<dbReference type="PRINTS" id="PR00105">
    <property type="entry name" value="C5METTRFRASE"/>
</dbReference>
<keyword evidence="4 7" id="KW-0949">S-adenosyl-L-methionine</keyword>